<protein>
    <recommendedName>
        <fullName evidence="4">GATA-type domain-containing protein</fullName>
    </recommendedName>
</protein>
<keyword evidence="3" id="KW-1185">Reference proteome</keyword>
<gene>
    <name evidence="2" type="ORF">HMPREF1541_00761</name>
</gene>
<feature type="compositionally biased region" description="Basic and acidic residues" evidence="1">
    <location>
        <begin position="21"/>
        <end position="33"/>
    </location>
</feature>
<evidence type="ECO:0000313" key="2">
    <source>
        <dbReference type="EMBL" id="ETN46576.1"/>
    </source>
</evidence>
<dbReference type="GeneID" id="19968100"/>
<feature type="region of interest" description="Disordered" evidence="1">
    <location>
        <begin position="1"/>
        <end position="66"/>
    </location>
</feature>
<reference evidence="2 3" key="1">
    <citation type="submission" date="2013-03" db="EMBL/GenBank/DDBJ databases">
        <title>The Genome Sequence of Phialophora europaea CBS 101466.</title>
        <authorList>
            <consortium name="The Broad Institute Genomics Platform"/>
            <person name="Cuomo C."/>
            <person name="de Hoog S."/>
            <person name="Gorbushina A."/>
            <person name="Walker B."/>
            <person name="Young S.K."/>
            <person name="Zeng Q."/>
            <person name="Gargeya S."/>
            <person name="Fitzgerald M."/>
            <person name="Haas B."/>
            <person name="Abouelleil A."/>
            <person name="Allen A.W."/>
            <person name="Alvarado L."/>
            <person name="Arachchi H.M."/>
            <person name="Berlin A.M."/>
            <person name="Chapman S.B."/>
            <person name="Gainer-Dewar J."/>
            <person name="Goldberg J."/>
            <person name="Griggs A."/>
            <person name="Gujja S."/>
            <person name="Hansen M."/>
            <person name="Howarth C."/>
            <person name="Imamovic A."/>
            <person name="Ireland A."/>
            <person name="Larimer J."/>
            <person name="McCowan C."/>
            <person name="Murphy C."/>
            <person name="Pearson M."/>
            <person name="Poon T.W."/>
            <person name="Priest M."/>
            <person name="Roberts A."/>
            <person name="Saif S."/>
            <person name="Shea T."/>
            <person name="Sisk P."/>
            <person name="Sykes S."/>
            <person name="Wortman J."/>
            <person name="Nusbaum C."/>
            <person name="Birren B."/>
        </authorList>
    </citation>
    <scope>NUCLEOTIDE SEQUENCE [LARGE SCALE GENOMIC DNA]</scope>
    <source>
        <strain evidence="2 3">CBS 101466</strain>
    </source>
</reference>
<accession>W2SCX4</accession>
<proteinExistence type="predicted"/>
<name>W2SCX4_CYPE1</name>
<dbReference type="Proteomes" id="UP000030752">
    <property type="component" value="Unassembled WGS sequence"/>
</dbReference>
<organism evidence="2 3">
    <name type="scientific">Cyphellophora europaea (strain CBS 101466)</name>
    <name type="common">Phialophora europaea</name>
    <dbReference type="NCBI Taxonomy" id="1220924"/>
    <lineage>
        <taxon>Eukaryota</taxon>
        <taxon>Fungi</taxon>
        <taxon>Dikarya</taxon>
        <taxon>Ascomycota</taxon>
        <taxon>Pezizomycotina</taxon>
        <taxon>Eurotiomycetes</taxon>
        <taxon>Chaetothyriomycetidae</taxon>
        <taxon>Chaetothyriales</taxon>
        <taxon>Cyphellophoraceae</taxon>
        <taxon>Cyphellophora</taxon>
    </lineage>
</organism>
<dbReference type="EMBL" id="KB822711">
    <property type="protein sequence ID" value="ETN46576.1"/>
    <property type="molecule type" value="Genomic_DNA"/>
</dbReference>
<dbReference type="InParanoid" id="W2SCX4"/>
<dbReference type="AlphaFoldDB" id="W2SCX4"/>
<evidence type="ECO:0000256" key="1">
    <source>
        <dbReference type="SAM" id="MobiDB-lite"/>
    </source>
</evidence>
<dbReference type="VEuPathDB" id="FungiDB:HMPREF1541_00761"/>
<evidence type="ECO:0008006" key="4">
    <source>
        <dbReference type="Google" id="ProtNLM"/>
    </source>
</evidence>
<evidence type="ECO:0000313" key="3">
    <source>
        <dbReference type="Proteomes" id="UP000030752"/>
    </source>
</evidence>
<feature type="compositionally biased region" description="Polar residues" evidence="1">
    <location>
        <begin position="46"/>
        <end position="60"/>
    </location>
</feature>
<sequence>MNAHENAHEAPADNHTQLAALKDDKVDSKDKGYDPTSYAGPVQYPGENSFTWTGRTSITSPRPEGHRYAQSQWQLTMSGMRGHEAPHQAYFAMSNEQQRVFDSAGLPSAFIMHGEGGGGSPPPAPDIEAPPPAAPACSQCDEKSSSIKKFATPAGNMRPLCNTCVYDSVGGDQDAFRGKWADGRPL</sequence>
<feature type="compositionally biased region" description="Basic and acidic residues" evidence="1">
    <location>
        <begin position="1"/>
        <end position="12"/>
    </location>
</feature>
<dbReference type="HOGENOM" id="CLU_1454340_0_0_1"/>
<dbReference type="RefSeq" id="XP_008711288.1">
    <property type="nucleotide sequence ID" value="XM_008713066.1"/>
</dbReference>